<sequence length="1096" mass="119594">MTTTVEATAAPFRYRPPARLTSLSVVMPAHNEGENIEAAILEALEAATSVSDRYEVVVVDDGSTDDTAAVVERLIATYGESVRLIRNEVNLGYGPTVRRALESARMDWILFTDSDCQFDLSEVALLVPLTDDADIVSGIRRNRQDTFRRRLNAHIFNAAGRAFFGTGVRDVDCAFKLIRRSALRGLELTATSAMINTELFYQARQHGLRVVEQPVTHLPRRFGEASGGDPRVIARAIREFFVMRHRFNGVARSRLRLHTRLAGLLAAVAGLLATWWTVANGHVLAYGDSEAHLNIAKRVVSGLTSGLAQLGSVWLPLPHLLMAPFVIHDDLWRTGLAGAAVGVPSLILLSVSSFKLAHLLTGSVAVSWLAPLVILANPNTLYLSATPMTEVLLLAMVTTSVYFLAKWIMKDGVNDLVLAGLFGCLATLSRYDGWALVCLEALAVGVIALVRHRRARSVEGLGVLFCVLAFSGIGAWLLWNQLIFGDPLYFADSVYGSAEQQQFFLRHGLLPTYHDLGESFLYWFEDVRLIAGATLGVLAAAGLVVLLARAVRHRTLGPVLIAGVALSCFAFYILSLYLGQASLILPRFAPDTSPYTMSNLRYGLQALLPIALFTAVLASLKPRILVPILAVVVLAQGVAQVATGRVMSFEDGTRGLSSQLVSKGPDSPPVEAWMRAHYDGGLVLMDDYRRPIGPVESGVPMSRFIGVGNKPYWAESLDNPGRWATWIILQQGETDAVWRGFTPQSRTILEDHFVEVYRSGSIHVYKRRPAGDGFVVKRGQHLYLGDQRWNAVGVNSYDLLEQTPATIETRLHALANDGHNTVRTWCFDADGGVTTETLATLDHVVRTAHGRGLRIICTLANFYDDFGGPAHFAPTGDFYSSEAARTVYRDQVLRILEHRGADGTRLADSPAILAWDLMNEPRPYSGTPDGAVARWTETMAGFIGSLDQRHLVTVGSEGFMGGYPHDPTLAGRPGADFGTLCSVPSITLCSVHLFPKYLSSPADVGERAQAWRAEADRLRKPVIMEEVGFSLSDGGDEFARAAFYAETAKAVGYNDLDGALLWNLGADADRTFTLSYADAASREVLTNWAETIPAAE</sequence>
<evidence type="ECO:0000256" key="6">
    <source>
        <dbReference type="ARBA" id="ARBA00022801"/>
    </source>
</evidence>
<protein>
    <submittedName>
        <fullName evidence="14">GT2 family glycosyltransferase</fullName>
    </submittedName>
</protein>
<keyword evidence="6" id="KW-0378">Hydrolase</keyword>
<evidence type="ECO:0000259" key="13">
    <source>
        <dbReference type="Pfam" id="PF26410"/>
    </source>
</evidence>
<comment type="caution">
    <text evidence="14">The sequence shown here is derived from an EMBL/GenBank/DDBJ whole genome shotgun (WGS) entry which is preliminary data.</text>
</comment>
<feature type="domain" description="Glycosyltransferase 2-like" evidence="12">
    <location>
        <begin position="24"/>
        <end position="184"/>
    </location>
</feature>
<dbReference type="Proteomes" id="UP001183643">
    <property type="component" value="Unassembled WGS sequence"/>
</dbReference>
<keyword evidence="2" id="KW-1003">Cell membrane</keyword>
<evidence type="ECO:0000256" key="1">
    <source>
        <dbReference type="ARBA" id="ARBA00006739"/>
    </source>
</evidence>
<dbReference type="GO" id="GO:0099621">
    <property type="term" value="F:undecaprenyl-phosphate 4-deoxy-4-formamido-L-arabinose transferase activity"/>
    <property type="evidence" value="ECO:0007669"/>
    <property type="project" value="TreeGrafter"/>
</dbReference>
<dbReference type="Pfam" id="PF00535">
    <property type="entry name" value="Glycos_transf_2"/>
    <property type="match status" value="1"/>
</dbReference>
<feature type="transmembrane region" description="Helical" evidence="11">
    <location>
        <begin position="356"/>
        <end position="376"/>
    </location>
</feature>
<evidence type="ECO:0000256" key="4">
    <source>
        <dbReference type="ARBA" id="ARBA00022679"/>
    </source>
</evidence>
<feature type="domain" description="Glycoside hydrolase family 5" evidence="13">
    <location>
        <begin position="875"/>
        <end position="963"/>
    </location>
</feature>
<dbReference type="InterPro" id="IPR029044">
    <property type="entry name" value="Nucleotide-diphossugar_trans"/>
</dbReference>
<feature type="transmembrane region" description="Helical" evidence="11">
    <location>
        <begin position="382"/>
        <end position="405"/>
    </location>
</feature>
<evidence type="ECO:0000256" key="2">
    <source>
        <dbReference type="ARBA" id="ARBA00022475"/>
    </source>
</evidence>
<comment type="similarity">
    <text evidence="1">Belongs to the glycosyltransferase 2 family.</text>
</comment>
<dbReference type="InterPro" id="IPR001173">
    <property type="entry name" value="Glyco_trans_2-like"/>
</dbReference>
<feature type="transmembrane region" description="Helical" evidence="11">
    <location>
        <begin position="599"/>
        <end position="617"/>
    </location>
</feature>
<gene>
    <name evidence="14" type="ORF">J2S41_004728</name>
</gene>
<keyword evidence="9 11" id="KW-0472">Membrane</keyword>
<feature type="transmembrane region" description="Helical" evidence="11">
    <location>
        <begin position="624"/>
        <end position="642"/>
    </location>
</feature>
<reference evidence="14" key="1">
    <citation type="submission" date="2023-07" db="EMBL/GenBank/DDBJ databases">
        <title>Sequencing the genomes of 1000 actinobacteria strains.</title>
        <authorList>
            <person name="Klenk H.-P."/>
        </authorList>
    </citation>
    <scope>NUCLEOTIDE SEQUENCE</scope>
    <source>
        <strain evidence="14">DSM 44707</strain>
    </source>
</reference>
<keyword evidence="15" id="KW-1185">Reference proteome</keyword>
<dbReference type="GO" id="GO:0004553">
    <property type="term" value="F:hydrolase activity, hydrolyzing O-glycosyl compounds"/>
    <property type="evidence" value="ECO:0007669"/>
    <property type="project" value="InterPro"/>
</dbReference>
<dbReference type="Gene3D" id="3.20.20.80">
    <property type="entry name" value="Glycosidases"/>
    <property type="match status" value="1"/>
</dbReference>
<feature type="transmembrane region" description="Helical" evidence="11">
    <location>
        <begin position="462"/>
        <end position="479"/>
    </location>
</feature>
<organism evidence="14 15">
    <name type="scientific">Catenuloplanes atrovinosus</name>
    <dbReference type="NCBI Taxonomy" id="137266"/>
    <lineage>
        <taxon>Bacteria</taxon>
        <taxon>Bacillati</taxon>
        <taxon>Actinomycetota</taxon>
        <taxon>Actinomycetes</taxon>
        <taxon>Micromonosporales</taxon>
        <taxon>Micromonosporaceae</taxon>
        <taxon>Catenuloplanes</taxon>
    </lineage>
</organism>
<dbReference type="PANTHER" id="PTHR48090">
    <property type="entry name" value="UNDECAPRENYL-PHOSPHATE 4-DEOXY-4-FORMAMIDO-L-ARABINOSE TRANSFERASE-RELATED"/>
    <property type="match status" value="1"/>
</dbReference>
<keyword evidence="7" id="KW-0448">Lipopolysaccharide biosynthesis</keyword>
<dbReference type="InterPro" id="IPR017853">
    <property type="entry name" value="GH"/>
</dbReference>
<evidence type="ECO:0000256" key="7">
    <source>
        <dbReference type="ARBA" id="ARBA00022985"/>
    </source>
</evidence>
<feature type="transmembrane region" description="Helical" evidence="11">
    <location>
        <begin position="529"/>
        <end position="547"/>
    </location>
</feature>
<dbReference type="PANTHER" id="PTHR48090:SF3">
    <property type="entry name" value="UNDECAPRENYL-PHOSPHATE 4-DEOXY-4-FORMAMIDO-L-ARABINOSE TRANSFERASE"/>
    <property type="match status" value="1"/>
</dbReference>
<dbReference type="InterPro" id="IPR018087">
    <property type="entry name" value="Glyco_hydro_5_CS"/>
</dbReference>
<evidence type="ECO:0000313" key="14">
    <source>
        <dbReference type="EMBL" id="MDR7277950.1"/>
    </source>
</evidence>
<evidence type="ECO:0000256" key="8">
    <source>
        <dbReference type="ARBA" id="ARBA00022989"/>
    </source>
</evidence>
<dbReference type="PROSITE" id="PS00659">
    <property type="entry name" value="GLYCOSYL_HYDROL_F5"/>
    <property type="match status" value="1"/>
</dbReference>
<dbReference type="EMBL" id="JAVDYB010000001">
    <property type="protein sequence ID" value="MDR7277950.1"/>
    <property type="molecule type" value="Genomic_DNA"/>
</dbReference>
<feature type="transmembrane region" description="Helical" evidence="11">
    <location>
        <begin position="559"/>
        <end position="579"/>
    </location>
</feature>
<dbReference type="CDD" id="cd04179">
    <property type="entry name" value="DPM_DPG-synthase_like"/>
    <property type="match status" value="1"/>
</dbReference>
<evidence type="ECO:0000256" key="10">
    <source>
        <dbReference type="ARBA" id="ARBA00023295"/>
    </source>
</evidence>
<keyword evidence="10" id="KW-0326">Glycosidase</keyword>
<dbReference type="RefSeq" id="WP_310370559.1">
    <property type="nucleotide sequence ID" value="NZ_JAVDYB010000001.1"/>
</dbReference>
<dbReference type="GO" id="GO:0005886">
    <property type="term" value="C:plasma membrane"/>
    <property type="evidence" value="ECO:0007669"/>
    <property type="project" value="TreeGrafter"/>
</dbReference>
<evidence type="ECO:0000313" key="15">
    <source>
        <dbReference type="Proteomes" id="UP001183643"/>
    </source>
</evidence>
<evidence type="ECO:0000256" key="5">
    <source>
        <dbReference type="ARBA" id="ARBA00022692"/>
    </source>
</evidence>
<keyword evidence="5 11" id="KW-0812">Transmembrane</keyword>
<dbReference type="GO" id="GO:0009103">
    <property type="term" value="P:lipopolysaccharide biosynthetic process"/>
    <property type="evidence" value="ECO:0007669"/>
    <property type="project" value="UniProtKB-KW"/>
</dbReference>
<dbReference type="AlphaFoldDB" id="A0AAE4CDW1"/>
<feature type="transmembrane region" description="Helical" evidence="11">
    <location>
        <begin position="331"/>
        <end position="349"/>
    </location>
</feature>
<keyword evidence="4" id="KW-0808">Transferase</keyword>
<evidence type="ECO:0000256" key="11">
    <source>
        <dbReference type="SAM" id="Phobius"/>
    </source>
</evidence>
<accession>A0AAE4CDW1</accession>
<name>A0AAE4CDW1_9ACTN</name>
<dbReference type="Pfam" id="PF26410">
    <property type="entry name" value="GH5_mannosidase"/>
    <property type="match status" value="1"/>
</dbReference>
<dbReference type="GO" id="GO:0000272">
    <property type="term" value="P:polysaccharide catabolic process"/>
    <property type="evidence" value="ECO:0007669"/>
    <property type="project" value="InterPro"/>
</dbReference>
<keyword evidence="8 11" id="KW-1133">Transmembrane helix</keyword>
<dbReference type="InterPro" id="IPR050256">
    <property type="entry name" value="Glycosyltransferase_2"/>
</dbReference>
<dbReference type="SUPFAM" id="SSF53448">
    <property type="entry name" value="Nucleotide-diphospho-sugar transferases"/>
    <property type="match status" value="1"/>
</dbReference>
<evidence type="ECO:0000259" key="12">
    <source>
        <dbReference type="Pfam" id="PF00535"/>
    </source>
</evidence>
<proteinExistence type="inferred from homology"/>
<evidence type="ECO:0000256" key="9">
    <source>
        <dbReference type="ARBA" id="ARBA00023136"/>
    </source>
</evidence>
<feature type="transmembrane region" description="Helical" evidence="11">
    <location>
        <begin position="434"/>
        <end position="450"/>
    </location>
</feature>
<dbReference type="InterPro" id="IPR001547">
    <property type="entry name" value="Glyco_hydro_5"/>
</dbReference>
<feature type="transmembrane region" description="Helical" evidence="11">
    <location>
        <begin position="412"/>
        <end position="428"/>
    </location>
</feature>
<feature type="transmembrane region" description="Helical" evidence="11">
    <location>
        <begin position="261"/>
        <end position="278"/>
    </location>
</feature>
<dbReference type="SUPFAM" id="SSF51445">
    <property type="entry name" value="(Trans)glycosidases"/>
    <property type="match status" value="1"/>
</dbReference>
<keyword evidence="3" id="KW-0328">Glycosyltransferase</keyword>
<dbReference type="Gene3D" id="3.90.550.10">
    <property type="entry name" value="Spore Coat Polysaccharide Biosynthesis Protein SpsA, Chain A"/>
    <property type="match status" value="1"/>
</dbReference>
<evidence type="ECO:0000256" key="3">
    <source>
        <dbReference type="ARBA" id="ARBA00022676"/>
    </source>
</evidence>